<accession>G8XSU6</accession>
<dbReference type="KEGG" id="vg:11464263"/>
<feature type="region of interest" description="Disordered" evidence="6">
    <location>
        <begin position="417"/>
        <end position="468"/>
    </location>
</feature>
<feature type="compositionally biased region" description="Acidic residues" evidence="6">
    <location>
        <begin position="452"/>
        <end position="464"/>
    </location>
</feature>
<evidence type="ECO:0000313" key="7">
    <source>
        <dbReference type="EMBL" id="AEV80893.1"/>
    </source>
</evidence>
<reference evidence="7" key="1">
    <citation type="submission" date="2011-12" db="EMBL/GenBank/DDBJ databases">
        <title>Comparative genomics of primate cytomegaloviruses.</title>
        <authorList>
            <person name="Davison A.J."/>
            <person name="Holton M."/>
            <person name="Dolan A."/>
            <person name="Dargan D.J."/>
            <person name="Gatherer D."/>
            <person name="Hayward G.S."/>
        </authorList>
    </citation>
    <scope>NUCLEOTIDE SEQUENCE [LARGE SCALE GENOMIC DNA]</scope>
    <source>
        <strain evidence="7">SqSHV</strain>
    </source>
</reference>
<evidence type="ECO:0000256" key="2">
    <source>
        <dbReference type="ARBA" id="ARBA00010295"/>
    </source>
</evidence>
<name>G8XSU6_9BETA</name>
<keyword evidence="5" id="KW-0946">Virion</keyword>
<dbReference type="GeneID" id="11464263"/>
<dbReference type="GO" id="GO:0005198">
    <property type="term" value="F:structural molecule activity"/>
    <property type="evidence" value="ECO:0007669"/>
    <property type="project" value="InterPro"/>
</dbReference>
<keyword evidence="3" id="KW-0597">Phosphoprotein</keyword>
<dbReference type="RefSeq" id="YP_004940204.1">
    <property type="nucleotide sequence ID" value="NC_016448.1"/>
</dbReference>
<feature type="compositionally biased region" description="Basic and acidic residues" evidence="6">
    <location>
        <begin position="352"/>
        <end position="364"/>
    </location>
</feature>
<dbReference type="GO" id="GO:0019033">
    <property type="term" value="C:viral tegument"/>
    <property type="evidence" value="ECO:0007669"/>
    <property type="project" value="UniProtKB-SubCell"/>
</dbReference>
<feature type="region of interest" description="Disordered" evidence="6">
    <location>
        <begin position="343"/>
        <end position="378"/>
    </location>
</feature>
<evidence type="ECO:0000256" key="5">
    <source>
        <dbReference type="ARBA" id="ARBA00022844"/>
    </source>
</evidence>
<keyword evidence="8" id="KW-1185">Reference proteome</keyword>
<evidence type="ECO:0000313" key="8">
    <source>
        <dbReference type="Proteomes" id="UP000097892"/>
    </source>
</evidence>
<keyword evidence="4" id="KW-0920">Virion tegument</keyword>
<gene>
    <name evidence="7" type="primary">UL32</name>
</gene>
<proteinExistence type="inferred from homology"/>
<comment type="subcellular location">
    <subcellularLocation>
        <location evidence="1">Virion tegument</location>
    </subcellularLocation>
</comment>
<sequence length="485" mass="55475">MANLVFIGLPRRNVVTLNQFVKTVIKRDDVDLTHHKKILKKCGYKFLNRRTAAYNELILWLGYYRELRNHRPDVSPLRTEFHRLCCSICQHVKGHSALDMTRVDVKATVSVLEHEQKNLLQDLSRGAIVLIMEAITSLCRMIVYGKLSSGCSFEFVNMRGKDMALLEENIGYAERNMFQIQPLRLDLDNKRNPHIVNSGNKMMYIGRLILAVLESWEALETKCLSSISGLCQSLRSELREIGTFDCQYINNILKTRVNDGVACDDLLNLLTEDFHLYETAFPLPLDRSKFSFQQTEPETTENAFGSWYRSSLPESLLADLKDPAVRYKVFDIREPTERHKAFEILSDDDEKPDYSQKKRDRDSWWEVDSTDDSTKKASALDSSGLLDLEKQLEKLDVGGVPTQAFVFEPPFKPTETVSQPFAPVSEQGDLKTSLTPETEEVASVEKEKKENEEGEDEDDEESIETIDVADKVKQIVDAIKDNEES</sequence>
<evidence type="ECO:0000256" key="3">
    <source>
        <dbReference type="ARBA" id="ARBA00022553"/>
    </source>
</evidence>
<comment type="similarity">
    <text evidence="2">Belongs to the herpesviridae large structural phosphoprotein family.</text>
</comment>
<evidence type="ECO:0000256" key="6">
    <source>
        <dbReference type="SAM" id="MobiDB-lite"/>
    </source>
</evidence>
<dbReference type="InterPro" id="IPR010340">
    <property type="entry name" value="Herpes_UL11/UL32"/>
</dbReference>
<dbReference type="Proteomes" id="UP000097892">
    <property type="component" value="Segment"/>
</dbReference>
<organism evidence="7 8">
    <name type="scientific">Saimiriine betaherpesvirus 4</name>
    <dbReference type="NCBI Taxonomy" id="1535247"/>
    <lineage>
        <taxon>Viruses</taxon>
        <taxon>Duplodnaviria</taxon>
        <taxon>Heunggongvirae</taxon>
        <taxon>Peploviricota</taxon>
        <taxon>Herviviricetes</taxon>
        <taxon>Herpesvirales</taxon>
        <taxon>Orthoherpesviridae</taxon>
        <taxon>Betaherpesvirinae</taxon>
        <taxon>Cytomegalovirus</taxon>
        <taxon>Cytomegalovirus saimiriinebeta4</taxon>
    </lineage>
</organism>
<dbReference type="Pfam" id="PF06070">
    <property type="entry name" value="Herpes_UL32"/>
    <property type="match status" value="1"/>
</dbReference>
<evidence type="ECO:0000256" key="4">
    <source>
        <dbReference type="ARBA" id="ARBA00022580"/>
    </source>
</evidence>
<evidence type="ECO:0000256" key="1">
    <source>
        <dbReference type="ARBA" id="ARBA00004535"/>
    </source>
</evidence>
<protein>
    <submittedName>
        <fullName evidence="7">Tegument protein pp150</fullName>
    </submittedName>
</protein>
<dbReference type="EMBL" id="FJ483967">
    <property type="protein sequence ID" value="AEV80893.1"/>
    <property type="molecule type" value="Genomic_DNA"/>
</dbReference>
<dbReference type="OrthoDB" id="6650at10239"/>